<dbReference type="EMBL" id="JAEUBE010000295">
    <property type="protein sequence ID" value="KAH3666285.1"/>
    <property type="molecule type" value="Genomic_DNA"/>
</dbReference>
<accession>A0A9P8P6S3</accession>
<dbReference type="Proteomes" id="UP000769157">
    <property type="component" value="Unassembled WGS sequence"/>
</dbReference>
<feature type="region of interest" description="Disordered" evidence="1">
    <location>
        <begin position="24"/>
        <end position="53"/>
    </location>
</feature>
<keyword evidence="3" id="KW-1185">Reference proteome</keyword>
<comment type="caution">
    <text evidence="2">The sequence shown here is derived from an EMBL/GenBank/DDBJ whole genome shotgun (WGS) entry which is preliminary data.</text>
</comment>
<dbReference type="RefSeq" id="XP_046061489.1">
    <property type="nucleotide sequence ID" value="XM_046205556.1"/>
</dbReference>
<proteinExistence type="predicted"/>
<protein>
    <submittedName>
        <fullName evidence="2">Uncharacterized protein</fullName>
    </submittedName>
</protein>
<dbReference type="AlphaFoldDB" id="A0A9P8P6S3"/>
<reference evidence="2" key="2">
    <citation type="submission" date="2021-01" db="EMBL/GenBank/DDBJ databases">
        <authorList>
            <person name="Schikora-Tamarit M.A."/>
        </authorList>
    </citation>
    <scope>NUCLEOTIDE SEQUENCE</scope>
    <source>
        <strain evidence="2">CBS6075</strain>
    </source>
</reference>
<evidence type="ECO:0000313" key="3">
    <source>
        <dbReference type="Proteomes" id="UP000769157"/>
    </source>
</evidence>
<feature type="compositionally biased region" description="Polar residues" evidence="1">
    <location>
        <begin position="24"/>
        <end position="47"/>
    </location>
</feature>
<reference evidence="2" key="1">
    <citation type="journal article" date="2021" name="Open Biol.">
        <title>Shared evolutionary footprints suggest mitochondrial oxidative damage underlies multiple complex I losses in fungi.</title>
        <authorList>
            <person name="Schikora-Tamarit M.A."/>
            <person name="Marcet-Houben M."/>
            <person name="Nosek J."/>
            <person name="Gabaldon T."/>
        </authorList>
    </citation>
    <scope>NUCLEOTIDE SEQUENCE</scope>
    <source>
        <strain evidence="2">CBS6075</strain>
    </source>
</reference>
<sequence>MTVVLEDPETSGLRPCSIRALTSTSPIRVSMSPNVDSDSLPKTTDTSGSDDETCWSSLWKSSLAFTSSNEII</sequence>
<evidence type="ECO:0000256" key="1">
    <source>
        <dbReference type="SAM" id="MobiDB-lite"/>
    </source>
</evidence>
<organism evidence="2 3">
    <name type="scientific">Ogataea philodendri</name>
    <dbReference type="NCBI Taxonomy" id="1378263"/>
    <lineage>
        <taxon>Eukaryota</taxon>
        <taxon>Fungi</taxon>
        <taxon>Dikarya</taxon>
        <taxon>Ascomycota</taxon>
        <taxon>Saccharomycotina</taxon>
        <taxon>Pichiomycetes</taxon>
        <taxon>Pichiales</taxon>
        <taxon>Pichiaceae</taxon>
        <taxon>Ogataea</taxon>
    </lineage>
</organism>
<name>A0A9P8P6S3_9ASCO</name>
<gene>
    <name evidence="2" type="ORF">OGAPHI_004474</name>
</gene>
<evidence type="ECO:0000313" key="2">
    <source>
        <dbReference type="EMBL" id="KAH3666285.1"/>
    </source>
</evidence>
<dbReference type="GeneID" id="70236439"/>